<evidence type="ECO:0000256" key="3">
    <source>
        <dbReference type="SAM" id="Phobius"/>
    </source>
</evidence>
<dbReference type="PRINTS" id="PR00120">
    <property type="entry name" value="HATPASE"/>
</dbReference>
<dbReference type="PRINTS" id="PR00119">
    <property type="entry name" value="CATATPASE"/>
</dbReference>
<keyword evidence="1" id="KW-0479">Metal-binding</keyword>
<gene>
    <name evidence="4" type="ORF">GBAR_LOCUS25788</name>
</gene>
<keyword evidence="3" id="KW-0812">Transmembrane</keyword>
<organism evidence="4 5">
    <name type="scientific">Geodia barretti</name>
    <name type="common">Barrett's horny sponge</name>
    <dbReference type="NCBI Taxonomy" id="519541"/>
    <lineage>
        <taxon>Eukaryota</taxon>
        <taxon>Metazoa</taxon>
        <taxon>Porifera</taxon>
        <taxon>Demospongiae</taxon>
        <taxon>Heteroscleromorpha</taxon>
        <taxon>Tetractinellida</taxon>
        <taxon>Astrophorina</taxon>
        <taxon>Geodiidae</taxon>
        <taxon>Geodia</taxon>
    </lineage>
</organism>
<dbReference type="SUPFAM" id="SSF56784">
    <property type="entry name" value="HAD-like"/>
    <property type="match status" value="1"/>
</dbReference>
<dbReference type="NCBIfam" id="TIGR01494">
    <property type="entry name" value="ATPase_P-type"/>
    <property type="match status" value="1"/>
</dbReference>
<dbReference type="AlphaFoldDB" id="A0AA35TES9"/>
<feature type="region of interest" description="Disordered" evidence="2">
    <location>
        <begin position="125"/>
        <end position="176"/>
    </location>
</feature>
<evidence type="ECO:0000313" key="4">
    <source>
        <dbReference type="EMBL" id="CAI8046622.1"/>
    </source>
</evidence>
<feature type="compositionally biased region" description="Polar residues" evidence="2">
    <location>
        <begin position="163"/>
        <end position="176"/>
    </location>
</feature>
<dbReference type="InterPro" id="IPR036412">
    <property type="entry name" value="HAD-like_sf"/>
</dbReference>
<protein>
    <submittedName>
        <fullName evidence="4">Copper-transporting ATPase 2</fullName>
    </submittedName>
</protein>
<dbReference type="PANTHER" id="PTHR46594">
    <property type="entry name" value="P-TYPE CATION-TRANSPORTING ATPASE"/>
    <property type="match status" value="1"/>
</dbReference>
<evidence type="ECO:0000313" key="5">
    <source>
        <dbReference type="Proteomes" id="UP001174909"/>
    </source>
</evidence>
<dbReference type="GO" id="GO:0046872">
    <property type="term" value="F:metal ion binding"/>
    <property type="evidence" value="ECO:0007669"/>
    <property type="project" value="UniProtKB-KW"/>
</dbReference>
<dbReference type="Proteomes" id="UP001174909">
    <property type="component" value="Unassembled WGS sequence"/>
</dbReference>
<dbReference type="PANTHER" id="PTHR46594:SF4">
    <property type="entry name" value="P-TYPE CATION-TRANSPORTING ATPASE"/>
    <property type="match status" value="1"/>
</dbReference>
<evidence type="ECO:0000256" key="2">
    <source>
        <dbReference type="SAM" id="MobiDB-lite"/>
    </source>
</evidence>
<accession>A0AA35TES9</accession>
<feature type="compositionally biased region" description="Basic and acidic residues" evidence="2">
    <location>
        <begin position="146"/>
        <end position="162"/>
    </location>
</feature>
<feature type="transmembrane region" description="Helical" evidence="3">
    <location>
        <begin position="90"/>
        <end position="113"/>
    </location>
</feature>
<dbReference type="GO" id="GO:0005524">
    <property type="term" value="F:ATP binding"/>
    <property type="evidence" value="ECO:0007669"/>
    <property type="project" value="InterPro"/>
</dbReference>
<dbReference type="InterPro" id="IPR023214">
    <property type="entry name" value="HAD_sf"/>
</dbReference>
<dbReference type="EMBL" id="CASHTH010003577">
    <property type="protein sequence ID" value="CAI8046622.1"/>
    <property type="molecule type" value="Genomic_DNA"/>
</dbReference>
<proteinExistence type="predicted"/>
<dbReference type="Gene3D" id="3.40.50.1000">
    <property type="entry name" value="HAD superfamily/HAD-like"/>
    <property type="match status" value="1"/>
</dbReference>
<keyword evidence="3" id="KW-0472">Membrane</keyword>
<keyword evidence="5" id="KW-1185">Reference proteome</keyword>
<dbReference type="InterPro" id="IPR001757">
    <property type="entry name" value="P_typ_ATPase"/>
</dbReference>
<name>A0AA35TES9_GEOBA</name>
<keyword evidence="3" id="KW-1133">Transmembrane helix</keyword>
<feature type="transmembrane region" description="Helical" evidence="3">
    <location>
        <begin position="62"/>
        <end position="84"/>
    </location>
</feature>
<reference evidence="4" key="1">
    <citation type="submission" date="2023-03" db="EMBL/GenBank/DDBJ databases">
        <authorList>
            <person name="Steffen K."/>
            <person name="Cardenas P."/>
        </authorList>
    </citation>
    <scope>NUCLEOTIDE SEQUENCE</scope>
</reference>
<comment type="caution">
    <text evidence="4">The sequence shown here is derived from an EMBL/GenBank/DDBJ whole genome shotgun (WGS) entry which is preliminary data.</text>
</comment>
<dbReference type="GO" id="GO:0016020">
    <property type="term" value="C:membrane"/>
    <property type="evidence" value="ECO:0007669"/>
    <property type="project" value="InterPro"/>
</dbReference>
<evidence type="ECO:0000256" key="1">
    <source>
        <dbReference type="ARBA" id="ARBA00022723"/>
    </source>
</evidence>
<dbReference type="GO" id="GO:0016887">
    <property type="term" value="F:ATP hydrolysis activity"/>
    <property type="evidence" value="ECO:0007669"/>
    <property type="project" value="InterPro"/>
</dbReference>
<dbReference type="Pfam" id="PF08282">
    <property type="entry name" value="Hydrolase_3"/>
    <property type="match status" value="1"/>
</dbReference>
<sequence>MVGDGINDSPALAQADVGIAIGTGTDVAVEAADIVLVKNDLTDVVAAIDLSRKTVRKIRMNFVWAVLYNAIGLPIAAGVFSPLGVSIQPWMAAAAMALSSVTVVCNSLLLRCVCYRKPQLSERERGSSYLQQSSERGSKTRLHSGAKNEEKVPLLSEGKENRASSWSDYGTRSSNV</sequence>